<feature type="compositionally biased region" description="Polar residues" evidence="4">
    <location>
        <begin position="991"/>
        <end position="1000"/>
    </location>
</feature>
<feature type="active site" description="Proton donor/acceptor" evidence="3">
    <location>
        <position position="650"/>
    </location>
</feature>
<dbReference type="PANTHER" id="PTHR12756:SF12">
    <property type="entry name" value="CYTOSOLIC CARBOXYPEPTIDASE-LIKE PROTEIN 5"/>
    <property type="match status" value="1"/>
</dbReference>
<comment type="similarity">
    <text evidence="2 3">Belongs to the peptidase M14 family.</text>
</comment>
<dbReference type="EMBL" id="CAXAMN010010957">
    <property type="protein sequence ID" value="CAK9033175.1"/>
    <property type="molecule type" value="Genomic_DNA"/>
</dbReference>
<evidence type="ECO:0000256" key="3">
    <source>
        <dbReference type="PROSITE-ProRule" id="PRU01379"/>
    </source>
</evidence>
<evidence type="ECO:0000259" key="6">
    <source>
        <dbReference type="PROSITE" id="PS52035"/>
    </source>
</evidence>
<feature type="transmembrane region" description="Helical" evidence="5">
    <location>
        <begin position="859"/>
        <end position="881"/>
    </location>
</feature>
<feature type="transmembrane region" description="Helical" evidence="5">
    <location>
        <begin position="825"/>
        <end position="847"/>
    </location>
</feature>
<evidence type="ECO:0000256" key="1">
    <source>
        <dbReference type="ARBA" id="ARBA00001947"/>
    </source>
</evidence>
<protein>
    <recommendedName>
        <fullName evidence="6">Peptidase M14 domain-containing protein</fullName>
    </recommendedName>
</protein>
<evidence type="ECO:0000313" key="8">
    <source>
        <dbReference type="Proteomes" id="UP001642484"/>
    </source>
</evidence>
<name>A0ABP0L1Y3_9DINO</name>
<dbReference type="PANTHER" id="PTHR12756">
    <property type="entry name" value="CYTOSOLIC CARBOXYPEPTIDASE"/>
    <property type="match status" value="1"/>
</dbReference>
<dbReference type="PROSITE" id="PS52035">
    <property type="entry name" value="PEPTIDASE_M14"/>
    <property type="match status" value="1"/>
</dbReference>
<reference evidence="7 8" key="1">
    <citation type="submission" date="2024-02" db="EMBL/GenBank/DDBJ databases">
        <authorList>
            <person name="Chen Y."/>
            <person name="Shah S."/>
            <person name="Dougan E. K."/>
            <person name="Thang M."/>
            <person name="Chan C."/>
        </authorList>
    </citation>
    <scope>NUCLEOTIDE SEQUENCE [LARGE SCALE GENOMIC DNA]</scope>
</reference>
<gene>
    <name evidence="7" type="ORF">CCMP2556_LOCUS18967</name>
</gene>
<comment type="caution">
    <text evidence="7">The sequence shown here is derived from an EMBL/GenBank/DDBJ whole genome shotgun (WGS) entry which is preliminary data.</text>
</comment>
<feature type="compositionally biased region" description="Basic and acidic residues" evidence="4">
    <location>
        <begin position="232"/>
        <end position="241"/>
    </location>
</feature>
<feature type="domain" description="Peptidase M14" evidence="6">
    <location>
        <begin position="403"/>
        <end position="682"/>
    </location>
</feature>
<feature type="non-terminal residue" evidence="7">
    <location>
        <position position="1000"/>
    </location>
</feature>
<dbReference type="Gene3D" id="2.60.40.3120">
    <property type="match status" value="1"/>
</dbReference>
<accession>A0ABP0L1Y3</accession>
<feature type="transmembrane region" description="Helical" evidence="5">
    <location>
        <begin position="773"/>
        <end position="795"/>
    </location>
</feature>
<dbReference type="Pfam" id="PF00246">
    <property type="entry name" value="Peptidase_M14"/>
    <property type="match status" value="1"/>
</dbReference>
<feature type="region of interest" description="Disordered" evidence="4">
    <location>
        <begin position="975"/>
        <end position="1000"/>
    </location>
</feature>
<keyword evidence="5" id="KW-1133">Transmembrane helix</keyword>
<feature type="transmembrane region" description="Helical" evidence="5">
    <location>
        <begin position="741"/>
        <end position="761"/>
    </location>
</feature>
<feature type="region of interest" description="Disordered" evidence="4">
    <location>
        <begin position="1"/>
        <end position="109"/>
    </location>
</feature>
<organism evidence="7 8">
    <name type="scientific">Durusdinium trenchii</name>
    <dbReference type="NCBI Taxonomy" id="1381693"/>
    <lineage>
        <taxon>Eukaryota</taxon>
        <taxon>Sar</taxon>
        <taxon>Alveolata</taxon>
        <taxon>Dinophyceae</taxon>
        <taxon>Suessiales</taxon>
        <taxon>Symbiodiniaceae</taxon>
        <taxon>Durusdinium</taxon>
    </lineage>
</organism>
<feature type="transmembrane region" description="Helical" evidence="5">
    <location>
        <begin position="802"/>
        <end position="819"/>
    </location>
</feature>
<evidence type="ECO:0000256" key="4">
    <source>
        <dbReference type="SAM" id="MobiDB-lite"/>
    </source>
</evidence>
<keyword evidence="8" id="KW-1185">Reference proteome</keyword>
<evidence type="ECO:0000313" key="7">
    <source>
        <dbReference type="EMBL" id="CAK9033175.1"/>
    </source>
</evidence>
<dbReference type="InterPro" id="IPR000834">
    <property type="entry name" value="Peptidase_M14"/>
</dbReference>
<feature type="region of interest" description="Disordered" evidence="4">
    <location>
        <begin position="232"/>
        <end position="268"/>
    </location>
</feature>
<dbReference type="Pfam" id="PF07857">
    <property type="entry name" value="TMEM144"/>
    <property type="match status" value="1"/>
</dbReference>
<feature type="compositionally biased region" description="Basic and acidic residues" evidence="4">
    <location>
        <begin position="1"/>
        <end position="13"/>
    </location>
</feature>
<dbReference type="Gene3D" id="3.40.630.10">
    <property type="entry name" value="Zn peptidases"/>
    <property type="match status" value="1"/>
</dbReference>
<keyword evidence="5" id="KW-0812">Transmembrane</keyword>
<dbReference type="InterPro" id="IPR050821">
    <property type="entry name" value="Cytosolic_carboxypeptidase"/>
</dbReference>
<dbReference type="InterPro" id="IPR012435">
    <property type="entry name" value="TMEM144"/>
</dbReference>
<keyword evidence="5" id="KW-0472">Membrane</keyword>
<sequence>MVRWRDVQHIAEHPEDDGDLPPLVSHEPVLMSDSWSPEKGIEDEAQIATPREEERPSEASGEEEEEEDEDPEEILEVEEEEEEEQEHFDQDLPEDPLLPEPEGMPDGPWLAGEVEFFSDFDSGNLAGAQVARPNLSPEPLSKKDLRSADVQWAAEPDDRKILYEMLHNCSVRKEPHPKAKLITKKSAGARLYASCRVTLGGWQKLVDEDGWAQLGPGAAQCDESATAPELKRFTPMEDRPTSGESNDVNMGGYPTPAPATPAPAAPAPATPAPALPALPADSGVLCFEVTARADCAGTPFASEECQWFHFGIRGEVEKTRLRFHVLGLSRFRRLETTRMVSGQLLTDGLQPVFRYTSSNEGWQLVKGEIGMLRMPDGMIAFTFEHAMTRKLEKDQELYFALTFPYSLGRIYSHLQTVLPRFVQSGAYVNREELTKSLGGYPIELLTITERSNRSAQRLPLLPELSLDEQDRPWIFPGRRPIFISARVHPGETPASYMLEGLLDFLSSSCAAAKELLRRYVFFVIPVLNPDGVAQGHHRLDLRGENLNRVYGKATLEHHPSIFAAEQACLNVHQNQGGLRLYLDLHAHSNRRGGFLLGDTTAAEARLYGWALGRHCGIFEYAQSDFSESKRGTGKSAMVKLTGNPLCFTVECHYIRGHHSPFPFGPNAWRRMGASCLLALLELDFLAKPRRSLCPSLPAFHARYREGLWALRQLEGRQSARAEGDASLPHTADAAAYGAMEYWLGLLCAASAAVAYGVQYAPVKKYEIYDGITFQWFMCAGILMVGFLSSIVFGDFGMKDNECLLIVFGGALWALSNYLVLPLVKLLGIGLGFSLYHFVNLMVGYVVGRFGFFQMERLKGDLMVCDLGCSLILISFVVMVFVEGDSQRPRSQRVTILELPPAIFPIDHHYREMYQRWRQGEARGARDLPESFVIETAMAVRSTMFAHAALESGSNLKSVGGFGVVATQEELPLEGQNLVRPETLRPSHSPIVRSNSEPSLS</sequence>
<dbReference type="SUPFAM" id="SSF53187">
    <property type="entry name" value="Zn-dependent exopeptidases"/>
    <property type="match status" value="1"/>
</dbReference>
<dbReference type="Proteomes" id="UP001642484">
    <property type="component" value="Unassembled WGS sequence"/>
</dbReference>
<feature type="compositionally biased region" description="Pro residues" evidence="4">
    <location>
        <begin position="255"/>
        <end position="268"/>
    </location>
</feature>
<feature type="compositionally biased region" description="Acidic residues" evidence="4">
    <location>
        <begin position="60"/>
        <end position="94"/>
    </location>
</feature>
<evidence type="ECO:0000256" key="2">
    <source>
        <dbReference type="ARBA" id="ARBA00005988"/>
    </source>
</evidence>
<evidence type="ECO:0000256" key="5">
    <source>
        <dbReference type="SAM" id="Phobius"/>
    </source>
</evidence>
<proteinExistence type="inferred from homology"/>
<comment type="cofactor">
    <cofactor evidence="1">
        <name>Zn(2+)</name>
        <dbReference type="ChEBI" id="CHEBI:29105"/>
    </cofactor>
</comment>
<dbReference type="SMART" id="SM00631">
    <property type="entry name" value="Zn_pept"/>
    <property type="match status" value="1"/>
</dbReference>